<dbReference type="Proteomes" id="UP001275084">
    <property type="component" value="Unassembled WGS sequence"/>
</dbReference>
<evidence type="ECO:0000313" key="14">
    <source>
        <dbReference type="Proteomes" id="UP001275084"/>
    </source>
</evidence>
<dbReference type="PANTHER" id="PTHR12980:SF0">
    <property type="entry name" value="CYTOCHROME B-C1 COMPLEX SUBUNIT 9"/>
    <property type="match status" value="1"/>
</dbReference>
<dbReference type="SUPFAM" id="SSF81514">
    <property type="entry name" value="Subunit X (non-heme 7 kDa protein) of cytochrome bc1 complex (Ubiquinol-cytochrome c reductase)"/>
    <property type="match status" value="1"/>
</dbReference>
<evidence type="ECO:0000256" key="8">
    <source>
        <dbReference type="ARBA" id="ARBA00022989"/>
    </source>
</evidence>
<dbReference type="AlphaFoldDB" id="A0AAJ0H5R6"/>
<dbReference type="GO" id="GO:0045275">
    <property type="term" value="C:respiratory chain complex III"/>
    <property type="evidence" value="ECO:0007669"/>
    <property type="project" value="UniProtKB-UniRule"/>
</dbReference>
<dbReference type="GO" id="GO:0005743">
    <property type="term" value="C:mitochondrial inner membrane"/>
    <property type="evidence" value="ECO:0007669"/>
    <property type="project" value="UniProtKB-SubCell"/>
</dbReference>
<keyword evidence="7 12" id="KW-0249">Electron transport</keyword>
<evidence type="ECO:0000256" key="12">
    <source>
        <dbReference type="RuleBase" id="RU368056"/>
    </source>
</evidence>
<evidence type="ECO:0000256" key="11">
    <source>
        <dbReference type="ARBA" id="ARBA00044247"/>
    </source>
</evidence>
<keyword evidence="5 12" id="KW-0812">Transmembrane</keyword>
<keyword evidence="4 12" id="KW-0679">Respiratory chain</keyword>
<evidence type="ECO:0000256" key="4">
    <source>
        <dbReference type="ARBA" id="ARBA00022660"/>
    </source>
</evidence>
<protein>
    <recommendedName>
        <fullName evidence="11 12">Complex III subunit 9</fullName>
    </recommendedName>
</protein>
<evidence type="ECO:0000256" key="5">
    <source>
        <dbReference type="ARBA" id="ARBA00022692"/>
    </source>
</evidence>
<dbReference type="Gene3D" id="1.20.5.260">
    <property type="entry name" value="Cytochrome b-c1 complex subunit 9"/>
    <property type="match status" value="1"/>
</dbReference>
<dbReference type="EMBL" id="JAUIQD010000008">
    <property type="protein sequence ID" value="KAK3341145.1"/>
    <property type="molecule type" value="Genomic_DNA"/>
</dbReference>
<evidence type="ECO:0000256" key="2">
    <source>
        <dbReference type="ARBA" id="ARBA00007856"/>
    </source>
</evidence>
<keyword evidence="10 12" id="KW-0472">Membrane</keyword>
<evidence type="ECO:0000256" key="3">
    <source>
        <dbReference type="ARBA" id="ARBA00022448"/>
    </source>
</evidence>
<evidence type="ECO:0000313" key="13">
    <source>
        <dbReference type="EMBL" id="KAK3341145.1"/>
    </source>
</evidence>
<dbReference type="InterPro" id="IPR008027">
    <property type="entry name" value="QCR9"/>
</dbReference>
<evidence type="ECO:0000256" key="9">
    <source>
        <dbReference type="ARBA" id="ARBA00023128"/>
    </source>
</evidence>
<dbReference type="InterPro" id="IPR036656">
    <property type="entry name" value="QCR9_sf"/>
</dbReference>
<evidence type="ECO:0000256" key="10">
    <source>
        <dbReference type="ARBA" id="ARBA00023136"/>
    </source>
</evidence>
<comment type="subcellular location">
    <subcellularLocation>
        <location evidence="1 12">Mitochondrion inner membrane</location>
        <topology evidence="1 12">Single-pass membrane protein</topology>
    </subcellularLocation>
</comment>
<sequence>MASIASSSLYNALFRRNYTMLGAVFAGAFTFEMWYGSTMDKIWDKNNRGRQWKDIRSKYVEDAEEEE</sequence>
<proteinExistence type="inferred from homology"/>
<reference evidence="13" key="2">
    <citation type="submission" date="2023-06" db="EMBL/GenBank/DDBJ databases">
        <authorList>
            <consortium name="Lawrence Berkeley National Laboratory"/>
            <person name="Haridas S."/>
            <person name="Hensen N."/>
            <person name="Bonometti L."/>
            <person name="Westerberg I."/>
            <person name="Brannstrom I.O."/>
            <person name="Guillou S."/>
            <person name="Cros-Aarteil S."/>
            <person name="Calhoun S."/>
            <person name="Kuo A."/>
            <person name="Mondo S."/>
            <person name="Pangilinan J."/>
            <person name="Riley R."/>
            <person name="Labutti K."/>
            <person name="Andreopoulos B."/>
            <person name="Lipzen A."/>
            <person name="Chen C."/>
            <person name="Yanf M."/>
            <person name="Daum C."/>
            <person name="Ng V."/>
            <person name="Clum A."/>
            <person name="Steindorff A."/>
            <person name="Ohm R."/>
            <person name="Martin F."/>
            <person name="Silar P."/>
            <person name="Natvig D."/>
            <person name="Lalanne C."/>
            <person name="Gautier V."/>
            <person name="Ament-Velasquez S.L."/>
            <person name="Kruys A."/>
            <person name="Hutchinson M.I."/>
            <person name="Powell A.J."/>
            <person name="Barry K."/>
            <person name="Miller A.N."/>
            <person name="Grigoriev I.V."/>
            <person name="Debuchy R."/>
            <person name="Gladieux P."/>
            <person name="Thoren M.H."/>
            <person name="Johannesson H."/>
        </authorList>
    </citation>
    <scope>NUCLEOTIDE SEQUENCE</scope>
    <source>
        <strain evidence="13">CBS 955.72</strain>
    </source>
</reference>
<evidence type="ECO:0000256" key="1">
    <source>
        <dbReference type="ARBA" id="ARBA00004434"/>
    </source>
</evidence>
<comment type="subunit">
    <text evidence="12">Component of the ubiquinol-cytochrome c oxidoreductase (cytochrome b-c1 complex, complex III, CIII), a multisubunit enzyme composed of 3 respiratory subunits cytochrome b, cytochrome c1 and Rieske protein, 2 core protein subunits, and additional low-molecular weight protein subunits.</text>
</comment>
<reference evidence="13" key="1">
    <citation type="journal article" date="2023" name="Mol. Phylogenet. Evol.">
        <title>Genome-scale phylogeny and comparative genomics of the fungal order Sordariales.</title>
        <authorList>
            <person name="Hensen N."/>
            <person name="Bonometti L."/>
            <person name="Westerberg I."/>
            <person name="Brannstrom I.O."/>
            <person name="Guillou S."/>
            <person name="Cros-Aarteil S."/>
            <person name="Calhoun S."/>
            <person name="Haridas S."/>
            <person name="Kuo A."/>
            <person name="Mondo S."/>
            <person name="Pangilinan J."/>
            <person name="Riley R."/>
            <person name="LaButti K."/>
            <person name="Andreopoulos B."/>
            <person name="Lipzen A."/>
            <person name="Chen C."/>
            <person name="Yan M."/>
            <person name="Daum C."/>
            <person name="Ng V."/>
            <person name="Clum A."/>
            <person name="Steindorff A."/>
            <person name="Ohm R.A."/>
            <person name="Martin F."/>
            <person name="Silar P."/>
            <person name="Natvig D.O."/>
            <person name="Lalanne C."/>
            <person name="Gautier V."/>
            <person name="Ament-Velasquez S.L."/>
            <person name="Kruys A."/>
            <person name="Hutchinson M.I."/>
            <person name="Powell A.J."/>
            <person name="Barry K."/>
            <person name="Miller A.N."/>
            <person name="Grigoriev I.V."/>
            <person name="Debuchy R."/>
            <person name="Gladieux P."/>
            <person name="Hiltunen Thoren M."/>
            <person name="Johannesson H."/>
        </authorList>
    </citation>
    <scope>NUCLEOTIDE SEQUENCE</scope>
    <source>
        <strain evidence="13">CBS 955.72</strain>
    </source>
</reference>
<organism evidence="13 14">
    <name type="scientific">Lasiosphaeria hispida</name>
    <dbReference type="NCBI Taxonomy" id="260671"/>
    <lineage>
        <taxon>Eukaryota</taxon>
        <taxon>Fungi</taxon>
        <taxon>Dikarya</taxon>
        <taxon>Ascomycota</taxon>
        <taxon>Pezizomycotina</taxon>
        <taxon>Sordariomycetes</taxon>
        <taxon>Sordariomycetidae</taxon>
        <taxon>Sordariales</taxon>
        <taxon>Lasiosphaeriaceae</taxon>
        <taxon>Lasiosphaeria</taxon>
    </lineage>
</organism>
<gene>
    <name evidence="13" type="ORF">B0T25DRAFT_557490</name>
</gene>
<keyword evidence="9 12" id="KW-0496">Mitochondrion</keyword>
<keyword evidence="14" id="KW-1185">Reference proteome</keyword>
<keyword evidence="6 12" id="KW-0999">Mitochondrion inner membrane</keyword>
<keyword evidence="3 12" id="KW-0813">Transport</keyword>
<comment type="function">
    <text evidence="12">Component of the ubiquinol-cytochrome c oxidoreductase, a multisubunit transmembrane complex that is part of the mitochondrial electron transport chain which drives oxidative phosphorylation. The complex plays an important role in the uptake of multiple carbon sources present in different host niches.</text>
</comment>
<comment type="similarity">
    <text evidence="2 12">Belongs to the UQCR10/QCR9 family.</text>
</comment>
<evidence type="ECO:0000256" key="7">
    <source>
        <dbReference type="ARBA" id="ARBA00022982"/>
    </source>
</evidence>
<keyword evidence="8 12" id="KW-1133">Transmembrane helix</keyword>
<dbReference type="Pfam" id="PF05365">
    <property type="entry name" value="UCR_UQCRX_QCR9"/>
    <property type="match status" value="1"/>
</dbReference>
<accession>A0AAJ0H5R6</accession>
<comment type="caution">
    <text evidence="13">The sequence shown here is derived from an EMBL/GenBank/DDBJ whole genome shotgun (WGS) entry which is preliminary data.</text>
</comment>
<dbReference type="GO" id="GO:0006122">
    <property type="term" value="P:mitochondrial electron transport, ubiquinol to cytochrome c"/>
    <property type="evidence" value="ECO:0007669"/>
    <property type="project" value="UniProtKB-UniRule"/>
</dbReference>
<feature type="transmembrane region" description="Helical" evidence="12">
    <location>
        <begin position="18"/>
        <end position="35"/>
    </location>
</feature>
<name>A0AAJ0H5R6_9PEZI</name>
<dbReference type="PANTHER" id="PTHR12980">
    <property type="entry name" value="UBIQUINOL-CYTOCHROME C REDUCTASE COMPLEX, SUBUNIT X"/>
    <property type="match status" value="1"/>
</dbReference>
<dbReference type="FunFam" id="1.20.5.260:FF:000001">
    <property type="entry name" value="Cytochrome b-c1 complex subunit 9"/>
    <property type="match status" value="1"/>
</dbReference>
<evidence type="ECO:0000256" key="6">
    <source>
        <dbReference type="ARBA" id="ARBA00022792"/>
    </source>
</evidence>